<dbReference type="GO" id="GO:0004803">
    <property type="term" value="F:transposase activity"/>
    <property type="evidence" value="ECO:0007669"/>
    <property type="project" value="InterPro"/>
</dbReference>
<gene>
    <name evidence="6" type="ORF">FEF26_15520</name>
</gene>
<organism evidence="6 7">
    <name type="scientific">Nesterenkonia salmonea</name>
    <dbReference type="NCBI Taxonomy" id="1804987"/>
    <lineage>
        <taxon>Bacteria</taxon>
        <taxon>Bacillati</taxon>
        <taxon>Actinomycetota</taxon>
        <taxon>Actinomycetes</taxon>
        <taxon>Micrococcales</taxon>
        <taxon>Micrococcaceae</taxon>
        <taxon>Nesterenkonia</taxon>
    </lineage>
</organism>
<dbReference type="InterPro" id="IPR001207">
    <property type="entry name" value="Transposase_mutator"/>
</dbReference>
<evidence type="ECO:0000256" key="1">
    <source>
        <dbReference type="ARBA" id="ARBA00002190"/>
    </source>
</evidence>
<evidence type="ECO:0000313" key="7">
    <source>
        <dbReference type="Proteomes" id="UP000310458"/>
    </source>
</evidence>
<dbReference type="GO" id="GO:0006313">
    <property type="term" value="P:DNA transposition"/>
    <property type="evidence" value="ECO:0007669"/>
    <property type="project" value="InterPro"/>
</dbReference>
<evidence type="ECO:0000256" key="4">
    <source>
        <dbReference type="ARBA" id="ARBA00023125"/>
    </source>
</evidence>
<comment type="caution">
    <text evidence="6">The sequence shown here is derived from an EMBL/GenBank/DDBJ whole genome shotgun (WGS) entry which is preliminary data.</text>
</comment>
<evidence type="ECO:0000256" key="2">
    <source>
        <dbReference type="ARBA" id="ARBA00010961"/>
    </source>
</evidence>
<name>A0A5R9AZQ8_9MICC</name>
<comment type="function">
    <text evidence="1">Required for the transposition of the insertion element.</text>
</comment>
<protein>
    <submittedName>
        <fullName evidence="6">IS256 family transposase</fullName>
    </submittedName>
</protein>
<dbReference type="AlphaFoldDB" id="A0A5R9AZQ8"/>
<dbReference type="Pfam" id="PF00872">
    <property type="entry name" value="Transposase_mut"/>
    <property type="match status" value="1"/>
</dbReference>
<keyword evidence="5" id="KW-0233">DNA recombination</keyword>
<keyword evidence="3" id="KW-0815">Transposition</keyword>
<comment type="similarity">
    <text evidence="2">Belongs to the transposase mutator family.</text>
</comment>
<dbReference type="Proteomes" id="UP000310458">
    <property type="component" value="Unassembled WGS sequence"/>
</dbReference>
<dbReference type="EMBL" id="VAVZ01000115">
    <property type="protein sequence ID" value="TLP89191.1"/>
    <property type="molecule type" value="Genomic_DNA"/>
</dbReference>
<reference evidence="6 7" key="1">
    <citation type="submission" date="2019-05" db="EMBL/GenBank/DDBJ databases">
        <title>Nesterenkonia sp. GY074 isolated from the Southern Atlantic Ocean.</title>
        <authorList>
            <person name="Zhang G."/>
        </authorList>
    </citation>
    <scope>NUCLEOTIDE SEQUENCE [LARGE SCALE GENOMIC DNA]</scope>
    <source>
        <strain evidence="6 7">GY074</strain>
    </source>
</reference>
<evidence type="ECO:0000256" key="5">
    <source>
        <dbReference type="ARBA" id="ARBA00023172"/>
    </source>
</evidence>
<keyword evidence="7" id="KW-1185">Reference proteome</keyword>
<sequence length="210" mass="23225">MKACGVTPPSNQPVCGVCGAKLVKNGKTSAGRTRWRCKVCGSSTTQSRADVTRRAQLNAFLSWLLGKDSQKQAGSGTGRSLRFSTAWCWDIEVPQPDSTGEVHRQVIVDGTYFNGWCVLIAHDGEHVIGWQWCDRESKAAWAALFKAFPAPDVVVTDGGAGLRAALDQQWRRTRIQRCYFHIRAAVIRHTTLNPRLEAGQEVLALTRELM</sequence>
<feature type="non-terminal residue" evidence="6">
    <location>
        <position position="210"/>
    </location>
</feature>
<evidence type="ECO:0000256" key="3">
    <source>
        <dbReference type="ARBA" id="ARBA00022578"/>
    </source>
</evidence>
<accession>A0A5R9AZQ8</accession>
<proteinExistence type="inferred from homology"/>
<dbReference type="GO" id="GO:0003677">
    <property type="term" value="F:DNA binding"/>
    <property type="evidence" value="ECO:0007669"/>
    <property type="project" value="UniProtKB-KW"/>
</dbReference>
<evidence type="ECO:0000313" key="6">
    <source>
        <dbReference type="EMBL" id="TLP89191.1"/>
    </source>
</evidence>
<keyword evidence="4" id="KW-0238">DNA-binding</keyword>